<organism evidence="2 3">
    <name type="scientific">Dictyocaulus viviparus</name>
    <name type="common">Bovine lungworm</name>
    <dbReference type="NCBI Taxonomy" id="29172"/>
    <lineage>
        <taxon>Eukaryota</taxon>
        <taxon>Metazoa</taxon>
        <taxon>Ecdysozoa</taxon>
        <taxon>Nematoda</taxon>
        <taxon>Chromadorea</taxon>
        <taxon>Rhabditida</taxon>
        <taxon>Rhabditina</taxon>
        <taxon>Rhabditomorpha</taxon>
        <taxon>Strongyloidea</taxon>
        <taxon>Metastrongylidae</taxon>
        <taxon>Dictyocaulus</taxon>
    </lineage>
</organism>
<gene>
    <name evidence="2" type="ORF">DICVIV_12571</name>
</gene>
<name>A0A0D8XGE8_DICVI</name>
<sequence length="149" mass="16547">MFARKFLVTILLMLISLPISLTDISCWFGDFFCEYFFCKECSDLRRCEEGRCLCSVCRPEPKTYFDKDNLIDIEITVSQNLNSAERGFGIGRDRSAPEFTSPKLTTVDIGTRSMKKGHHVTVNGKFNDGATATNADGVTAPDTIGGVQN</sequence>
<dbReference type="AlphaFoldDB" id="A0A0D8XGE8"/>
<keyword evidence="3" id="KW-1185">Reference proteome</keyword>
<dbReference type="EMBL" id="KN716821">
    <property type="protein sequence ID" value="KJH41456.1"/>
    <property type="molecule type" value="Genomic_DNA"/>
</dbReference>
<reference evidence="2 3" key="1">
    <citation type="submission" date="2013-11" db="EMBL/GenBank/DDBJ databases">
        <title>Draft genome of the bovine lungworm Dictyocaulus viviparus.</title>
        <authorList>
            <person name="Mitreva M."/>
        </authorList>
    </citation>
    <scope>NUCLEOTIDE SEQUENCE [LARGE SCALE GENOMIC DNA]</scope>
    <source>
        <strain evidence="2 3">HannoverDv2000</strain>
    </source>
</reference>
<accession>A0A0D8XGE8</accession>
<reference evidence="3" key="2">
    <citation type="journal article" date="2016" name="Sci. Rep.">
        <title>Dictyocaulus viviparus genome, variome and transcriptome elucidate lungworm biology and support future intervention.</title>
        <authorList>
            <person name="McNulty S.N."/>
            <person name="Strube C."/>
            <person name="Rosa B.A."/>
            <person name="Martin J.C."/>
            <person name="Tyagi R."/>
            <person name="Choi Y.J."/>
            <person name="Wang Q."/>
            <person name="Hallsworth Pepin K."/>
            <person name="Zhang X."/>
            <person name="Ozersky P."/>
            <person name="Wilson R.K."/>
            <person name="Sternberg P.W."/>
            <person name="Gasser R.B."/>
            <person name="Mitreva M."/>
        </authorList>
    </citation>
    <scope>NUCLEOTIDE SEQUENCE [LARGE SCALE GENOMIC DNA]</scope>
    <source>
        <strain evidence="3">HannoverDv2000</strain>
    </source>
</reference>
<evidence type="ECO:0000313" key="2">
    <source>
        <dbReference type="EMBL" id="KJH41456.1"/>
    </source>
</evidence>
<evidence type="ECO:0000256" key="1">
    <source>
        <dbReference type="SAM" id="SignalP"/>
    </source>
</evidence>
<feature type="chain" id="PRO_5002335631" evidence="1">
    <location>
        <begin position="23"/>
        <end position="149"/>
    </location>
</feature>
<proteinExistence type="predicted"/>
<protein>
    <submittedName>
        <fullName evidence="2">Uncharacterized protein</fullName>
    </submittedName>
</protein>
<dbReference type="Proteomes" id="UP000053766">
    <property type="component" value="Unassembled WGS sequence"/>
</dbReference>
<feature type="signal peptide" evidence="1">
    <location>
        <begin position="1"/>
        <end position="22"/>
    </location>
</feature>
<evidence type="ECO:0000313" key="3">
    <source>
        <dbReference type="Proteomes" id="UP000053766"/>
    </source>
</evidence>
<keyword evidence="1" id="KW-0732">Signal</keyword>
<dbReference type="OrthoDB" id="10435984at2759"/>